<dbReference type="Proteomes" id="UP000195880">
    <property type="component" value="Chromosome"/>
</dbReference>
<dbReference type="EMBL" id="CP021748">
    <property type="protein sequence ID" value="ARX87203.1"/>
    <property type="molecule type" value="Genomic_DNA"/>
</dbReference>
<dbReference type="Pfam" id="PF07732">
    <property type="entry name" value="Cu-oxidase_3"/>
    <property type="match status" value="1"/>
</dbReference>
<evidence type="ECO:0000313" key="3">
    <source>
        <dbReference type="EMBL" id="ARX87203.1"/>
    </source>
</evidence>
<dbReference type="SUPFAM" id="SSF49503">
    <property type="entry name" value="Cupredoxins"/>
    <property type="match status" value="1"/>
</dbReference>
<dbReference type="KEGG" id="salf:SMD44_06684"/>
<evidence type="ECO:0000313" key="4">
    <source>
        <dbReference type="Proteomes" id="UP000195880"/>
    </source>
</evidence>
<dbReference type="Gene3D" id="2.60.40.420">
    <property type="entry name" value="Cupredoxins - blue copper proteins"/>
    <property type="match status" value="1"/>
</dbReference>
<sequence>MTDVTDTQTGARTGAHADIDRDAATRDLETRELTPFMAPLTVPPVLRPAGGDVLEETEIAVRSAWVRLHPQLPPTLMWGYEGSVPGPTIEVRRGERVRIAWTNRVPKDSEFPVTAVEAPRTSPPPSTRPGRDGVEPNKDVAALPAWTVTLPQALNFVRAGEAPPTARRRAAGTTAGRTTPWGTATPSCRSIRTTTRRSSGGITTTP</sequence>
<keyword evidence="4" id="KW-1185">Reference proteome</keyword>
<accession>A0A1Z1WL96</accession>
<dbReference type="InterPro" id="IPR008972">
    <property type="entry name" value="Cupredoxin"/>
</dbReference>
<feature type="region of interest" description="Disordered" evidence="1">
    <location>
        <begin position="114"/>
        <end position="137"/>
    </location>
</feature>
<gene>
    <name evidence="3" type="primary">cotA</name>
    <name evidence="3" type="ORF">SMD44_06684</name>
</gene>
<dbReference type="InterPro" id="IPR011707">
    <property type="entry name" value="Cu-oxidase-like_N"/>
</dbReference>
<organism evidence="3 4">
    <name type="scientific">Streptomyces alboflavus</name>
    <dbReference type="NCBI Taxonomy" id="67267"/>
    <lineage>
        <taxon>Bacteria</taxon>
        <taxon>Bacillati</taxon>
        <taxon>Actinomycetota</taxon>
        <taxon>Actinomycetes</taxon>
        <taxon>Kitasatosporales</taxon>
        <taxon>Streptomycetaceae</taxon>
        <taxon>Streptomyces</taxon>
    </lineage>
</organism>
<feature type="domain" description="Plastocyanin-like" evidence="2">
    <location>
        <begin position="75"/>
        <end position="121"/>
    </location>
</feature>
<proteinExistence type="predicted"/>
<dbReference type="GO" id="GO:0005507">
    <property type="term" value="F:copper ion binding"/>
    <property type="evidence" value="ECO:0007669"/>
    <property type="project" value="InterPro"/>
</dbReference>
<evidence type="ECO:0000256" key="1">
    <source>
        <dbReference type="SAM" id="MobiDB-lite"/>
    </source>
</evidence>
<evidence type="ECO:0000259" key="2">
    <source>
        <dbReference type="Pfam" id="PF07732"/>
    </source>
</evidence>
<dbReference type="AlphaFoldDB" id="A0A1Z1WL96"/>
<feature type="compositionally biased region" description="Polar residues" evidence="1">
    <location>
        <begin position="1"/>
        <end position="11"/>
    </location>
</feature>
<name>A0A1Z1WL96_9ACTN</name>
<protein>
    <submittedName>
        <fullName evidence="3">Phenoxazinone synthase</fullName>
    </submittedName>
</protein>
<feature type="region of interest" description="Disordered" evidence="1">
    <location>
        <begin position="1"/>
        <end position="23"/>
    </location>
</feature>
<reference evidence="3 4" key="1">
    <citation type="submission" date="2017-05" db="EMBL/GenBank/DDBJ databases">
        <title>Streptomyces alboflavus Genome sequencing and assembly.</title>
        <authorList>
            <person name="Wang Y."/>
            <person name="Du B."/>
            <person name="Ding Y."/>
            <person name="Liu H."/>
            <person name="Hou Q."/>
            <person name="Liu K."/>
            <person name="Wang C."/>
            <person name="Yao L."/>
        </authorList>
    </citation>
    <scope>NUCLEOTIDE SEQUENCE [LARGE SCALE GENOMIC DNA]</scope>
    <source>
        <strain evidence="3 4">MDJK44</strain>
    </source>
</reference>
<feature type="region of interest" description="Disordered" evidence="1">
    <location>
        <begin position="160"/>
        <end position="206"/>
    </location>
</feature>